<evidence type="ECO:0000256" key="1">
    <source>
        <dbReference type="SAM" id="SignalP"/>
    </source>
</evidence>
<keyword evidence="1" id="KW-0732">Signal</keyword>
<evidence type="ECO:0000313" key="2">
    <source>
        <dbReference type="EMBL" id="EPZ31415.1"/>
    </source>
</evidence>
<dbReference type="Proteomes" id="UP000030755">
    <property type="component" value="Unassembled WGS sequence"/>
</dbReference>
<sequence>MRFFIATFFVLLAFTIAVPADFDDLSKLVYEALRGDSTMSIEEFKGRLAGINGGNIDEALKRVVLYEPGSSKSMTRNNMVEALLDWQTKQPSGFSMIKESTIKDLKSSQFDSKLSRFGQKAGRMVSGPKNLVAFGAETAAWGESTTTRAADSNAKYARGFAESFVSHTVGGLPAYISARNSRKRMKEILSKYTTRSGKYYTVRQPARVR</sequence>
<feature type="chain" id="PRO_5001704713" evidence="1">
    <location>
        <begin position="21"/>
        <end position="209"/>
    </location>
</feature>
<reference evidence="2 3" key="1">
    <citation type="journal article" date="2013" name="Curr. Biol.">
        <title>Shared signatures of parasitism and phylogenomics unite Cryptomycota and microsporidia.</title>
        <authorList>
            <person name="James T.Y."/>
            <person name="Pelin A."/>
            <person name="Bonen L."/>
            <person name="Ahrendt S."/>
            <person name="Sain D."/>
            <person name="Corradi N."/>
            <person name="Stajich J.E."/>
        </authorList>
    </citation>
    <scope>NUCLEOTIDE SEQUENCE [LARGE SCALE GENOMIC DNA]</scope>
    <source>
        <strain evidence="2 3">CSF55</strain>
    </source>
</reference>
<dbReference type="AlphaFoldDB" id="A0A075ANH0"/>
<evidence type="ECO:0000313" key="3">
    <source>
        <dbReference type="Proteomes" id="UP000030755"/>
    </source>
</evidence>
<feature type="signal peptide" evidence="1">
    <location>
        <begin position="1"/>
        <end position="20"/>
    </location>
</feature>
<gene>
    <name evidence="2" type="ORF">O9G_003137</name>
</gene>
<dbReference type="HOGENOM" id="CLU_1316064_0_0_1"/>
<dbReference type="EMBL" id="KE561226">
    <property type="protein sequence ID" value="EPZ31415.1"/>
    <property type="molecule type" value="Genomic_DNA"/>
</dbReference>
<proteinExistence type="predicted"/>
<keyword evidence="3" id="KW-1185">Reference proteome</keyword>
<organism evidence="2 3">
    <name type="scientific">Rozella allomycis (strain CSF55)</name>
    <dbReference type="NCBI Taxonomy" id="988480"/>
    <lineage>
        <taxon>Eukaryota</taxon>
        <taxon>Fungi</taxon>
        <taxon>Fungi incertae sedis</taxon>
        <taxon>Cryptomycota</taxon>
        <taxon>Cryptomycota incertae sedis</taxon>
        <taxon>Rozella</taxon>
    </lineage>
</organism>
<protein>
    <submittedName>
        <fullName evidence="2">Uncharacterized protein</fullName>
    </submittedName>
</protein>
<accession>A0A075ANH0</accession>
<name>A0A075ANH0_ROZAC</name>